<dbReference type="Proteomes" id="UP000296822">
    <property type="component" value="Chromosome"/>
</dbReference>
<evidence type="ECO:0000256" key="1">
    <source>
        <dbReference type="SAM" id="MobiDB-lite"/>
    </source>
</evidence>
<gene>
    <name evidence="2" type="ORF">DV706_14200</name>
</gene>
<organism evidence="2 3">
    <name type="scientific">Natronorubrum bangense</name>
    <dbReference type="NCBI Taxonomy" id="61858"/>
    <lineage>
        <taxon>Archaea</taxon>
        <taxon>Methanobacteriati</taxon>
        <taxon>Methanobacteriota</taxon>
        <taxon>Stenosarchaea group</taxon>
        <taxon>Halobacteria</taxon>
        <taxon>Halobacteriales</taxon>
        <taxon>Natrialbaceae</taxon>
        <taxon>Natronorubrum</taxon>
    </lineage>
</organism>
<evidence type="ECO:0000313" key="3">
    <source>
        <dbReference type="Proteomes" id="UP000296822"/>
    </source>
</evidence>
<evidence type="ECO:0000313" key="2">
    <source>
        <dbReference type="EMBL" id="QCC55520.1"/>
    </source>
</evidence>
<name>A0A4D6HNU7_9EURY</name>
<dbReference type="EMBL" id="CP031305">
    <property type="protein sequence ID" value="QCC55520.1"/>
    <property type="molecule type" value="Genomic_DNA"/>
</dbReference>
<accession>A0A4D6HNU7</accession>
<reference evidence="2 3" key="1">
    <citation type="journal article" date="2019" name="Nat. Commun.">
        <title>A new type of DNA phosphorothioation-based antiviral system in archaea.</title>
        <authorList>
            <person name="Xiong L."/>
            <person name="Liu S."/>
            <person name="Chen S."/>
            <person name="Xiao Y."/>
            <person name="Zhu B."/>
            <person name="Gao Y."/>
            <person name="Zhang Y."/>
            <person name="Chen B."/>
            <person name="Luo J."/>
            <person name="Deng Z."/>
            <person name="Chen X."/>
            <person name="Wang L."/>
            <person name="Chen S."/>
        </authorList>
    </citation>
    <scope>NUCLEOTIDE SEQUENCE [LARGE SCALE GENOMIC DNA]</scope>
    <source>
        <strain evidence="2 3">JCM 10635</strain>
    </source>
</reference>
<protein>
    <submittedName>
        <fullName evidence="2">Uncharacterized protein</fullName>
    </submittedName>
</protein>
<dbReference type="GeneID" id="39852417"/>
<proteinExistence type="predicted"/>
<dbReference type="AlphaFoldDB" id="A0A4D6HNU7"/>
<dbReference type="RefSeq" id="WP_006065728.1">
    <property type="nucleotide sequence ID" value="NZ_CP031305.1"/>
</dbReference>
<sequence length="179" mass="20006">MISSAINSFNSRYNTALDILRSQSPFSISGNGIYFGPHFVPERIQIGKERNLVRHANFCGLEDVFEIHGKNREIHVSGKLRQNELQAFENVLDHNQTADLITPGFSGEIRVVKGEYEGPIGWDPMTEQYLWSYNLDLVSTGLDEAGHLRFYNKGVVDDGRSSSSFTPASGRTMGYGRSS</sequence>
<feature type="region of interest" description="Disordered" evidence="1">
    <location>
        <begin position="158"/>
        <end position="179"/>
    </location>
</feature>
<dbReference type="KEGG" id="nbg:DV706_14200"/>